<organism evidence="8 9">
    <name type="scientific">Anaerocolumna jejuensis DSM 15929</name>
    <dbReference type="NCBI Taxonomy" id="1121322"/>
    <lineage>
        <taxon>Bacteria</taxon>
        <taxon>Bacillati</taxon>
        <taxon>Bacillota</taxon>
        <taxon>Clostridia</taxon>
        <taxon>Lachnospirales</taxon>
        <taxon>Lachnospiraceae</taxon>
        <taxon>Anaerocolumna</taxon>
    </lineage>
</organism>
<dbReference type="Pfam" id="PF07690">
    <property type="entry name" value="MFS_1"/>
    <property type="match status" value="1"/>
</dbReference>
<evidence type="ECO:0000313" key="9">
    <source>
        <dbReference type="Proteomes" id="UP000184386"/>
    </source>
</evidence>
<dbReference type="GO" id="GO:0022857">
    <property type="term" value="F:transmembrane transporter activity"/>
    <property type="evidence" value="ECO:0007669"/>
    <property type="project" value="InterPro"/>
</dbReference>
<gene>
    <name evidence="8" type="ORF">SAMN02745136_02410</name>
</gene>
<evidence type="ECO:0000256" key="3">
    <source>
        <dbReference type="ARBA" id="ARBA00022692"/>
    </source>
</evidence>
<dbReference type="PROSITE" id="PS50850">
    <property type="entry name" value="MFS"/>
    <property type="match status" value="1"/>
</dbReference>
<keyword evidence="9" id="KW-1185">Reference proteome</keyword>
<accession>A0A1M6S547</accession>
<keyword evidence="2" id="KW-0813">Transport</keyword>
<dbReference type="Proteomes" id="UP000184386">
    <property type="component" value="Unassembled WGS sequence"/>
</dbReference>
<feature type="domain" description="Major facilitator superfamily (MFS) profile" evidence="7">
    <location>
        <begin position="11"/>
        <end position="380"/>
    </location>
</feature>
<dbReference type="AlphaFoldDB" id="A0A1M6S547"/>
<protein>
    <submittedName>
        <fullName evidence="8">Predicted arabinose efflux permease, MFS family</fullName>
    </submittedName>
</protein>
<dbReference type="SUPFAM" id="SSF103473">
    <property type="entry name" value="MFS general substrate transporter"/>
    <property type="match status" value="1"/>
</dbReference>
<dbReference type="InterPro" id="IPR005829">
    <property type="entry name" value="Sugar_transporter_CS"/>
</dbReference>
<feature type="transmembrane region" description="Helical" evidence="6">
    <location>
        <begin position="77"/>
        <end position="104"/>
    </location>
</feature>
<dbReference type="InterPro" id="IPR036259">
    <property type="entry name" value="MFS_trans_sf"/>
</dbReference>
<feature type="transmembrane region" description="Helical" evidence="6">
    <location>
        <begin position="205"/>
        <end position="231"/>
    </location>
</feature>
<dbReference type="PROSITE" id="PS00216">
    <property type="entry name" value="SUGAR_TRANSPORT_1"/>
    <property type="match status" value="1"/>
</dbReference>
<feature type="transmembrane region" description="Helical" evidence="6">
    <location>
        <begin position="139"/>
        <end position="159"/>
    </location>
</feature>
<dbReference type="PANTHER" id="PTHR23531">
    <property type="entry name" value="QUINOLENE RESISTANCE PROTEIN NORA"/>
    <property type="match status" value="1"/>
</dbReference>
<comment type="subcellular location">
    <subcellularLocation>
        <location evidence="1">Cell membrane</location>
        <topology evidence="1">Multi-pass membrane protein</topology>
    </subcellularLocation>
</comment>
<reference evidence="8 9" key="1">
    <citation type="submission" date="2016-11" db="EMBL/GenBank/DDBJ databases">
        <authorList>
            <person name="Jaros S."/>
            <person name="Januszkiewicz K."/>
            <person name="Wedrychowicz H."/>
        </authorList>
    </citation>
    <scope>NUCLEOTIDE SEQUENCE [LARGE SCALE GENOMIC DNA]</scope>
    <source>
        <strain evidence="8 9">DSM 15929</strain>
    </source>
</reference>
<proteinExistence type="predicted"/>
<dbReference type="EMBL" id="FRAC01000011">
    <property type="protein sequence ID" value="SHK39835.1"/>
    <property type="molecule type" value="Genomic_DNA"/>
</dbReference>
<evidence type="ECO:0000259" key="7">
    <source>
        <dbReference type="PROSITE" id="PS50850"/>
    </source>
</evidence>
<feature type="transmembrane region" description="Helical" evidence="6">
    <location>
        <begin position="12"/>
        <end position="33"/>
    </location>
</feature>
<keyword evidence="4 6" id="KW-1133">Transmembrane helix</keyword>
<dbReference type="OrthoDB" id="9814001at2"/>
<dbReference type="GO" id="GO:0005886">
    <property type="term" value="C:plasma membrane"/>
    <property type="evidence" value="ECO:0007669"/>
    <property type="project" value="UniProtKB-SubCell"/>
</dbReference>
<feature type="transmembrane region" description="Helical" evidence="6">
    <location>
        <begin position="263"/>
        <end position="283"/>
    </location>
</feature>
<evidence type="ECO:0000256" key="6">
    <source>
        <dbReference type="SAM" id="Phobius"/>
    </source>
</evidence>
<dbReference type="InterPro" id="IPR052714">
    <property type="entry name" value="MFS_Exporter"/>
</dbReference>
<feature type="transmembrane region" description="Helical" evidence="6">
    <location>
        <begin position="237"/>
        <end position="256"/>
    </location>
</feature>
<name>A0A1M6S547_9FIRM</name>
<dbReference type="STRING" id="1121322.SAMN02745136_02410"/>
<evidence type="ECO:0000256" key="2">
    <source>
        <dbReference type="ARBA" id="ARBA00022448"/>
    </source>
</evidence>
<evidence type="ECO:0000256" key="5">
    <source>
        <dbReference type="ARBA" id="ARBA00023136"/>
    </source>
</evidence>
<feature type="transmembrane region" description="Helical" evidence="6">
    <location>
        <begin position="45"/>
        <end position="65"/>
    </location>
</feature>
<dbReference type="RefSeq" id="WP_073276150.1">
    <property type="nucleotide sequence ID" value="NZ_FRAC01000011.1"/>
</dbReference>
<feature type="transmembrane region" description="Helical" evidence="6">
    <location>
        <begin position="165"/>
        <end position="184"/>
    </location>
</feature>
<keyword evidence="3 6" id="KW-0812">Transmembrane</keyword>
<dbReference type="InterPro" id="IPR020846">
    <property type="entry name" value="MFS_dom"/>
</dbReference>
<evidence type="ECO:0000313" key="8">
    <source>
        <dbReference type="EMBL" id="SHK39835.1"/>
    </source>
</evidence>
<feature type="transmembrane region" description="Helical" evidence="6">
    <location>
        <begin position="357"/>
        <end position="376"/>
    </location>
</feature>
<keyword evidence="5 6" id="KW-0472">Membrane</keyword>
<evidence type="ECO:0000256" key="1">
    <source>
        <dbReference type="ARBA" id="ARBA00004651"/>
    </source>
</evidence>
<sequence length="386" mass="40959">MKNSQPIWTKGFILITVVNLLIFCGFQMLLPTLPIYMKSLGGTNAAIGWIAGLSTIASLIVRPFSGTALDKLGRKGVLLSGILIIMLATLAYMCFPIVGVILAVRLLHGVGWGMASTASNTVATDVIPKARFGEGMGFFSLSTSLAMALAPGIGLFILARSHIQGLVLVSIGFAAIGLIISFFIPYKKVKGKEVSGKVSPYERTAVKPSIVMFFICVTYGSITGFITLFAMECGIENIGIFFMVFASAMVISRPIFGKLVDKLGFNIAVYPGLIALAVSMVILQGSSSLLSFLIVAFLYGVGFGALQSSLQTLSVIKAPKERLGAANATFFTGFDGGIGFGSILAGIVSASMGYSRMYLVFTIFLIVSAVLYFFLIGKNTKNIKTA</sequence>
<dbReference type="InterPro" id="IPR011701">
    <property type="entry name" value="MFS"/>
</dbReference>
<dbReference type="CDD" id="cd17489">
    <property type="entry name" value="MFS_YfcJ_like"/>
    <property type="match status" value="1"/>
</dbReference>
<feature type="transmembrane region" description="Helical" evidence="6">
    <location>
        <begin position="328"/>
        <end position="351"/>
    </location>
</feature>
<dbReference type="PANTHER" id="PTHR23531:SF2">
    <property type="entry name" value="PERMEASE"/>
    <property type="match status" value="1"/>
</dbReference>
<evidence type="ECO:0000256" key="4">
    <source>
        <dbReference type="ARBA" id="ARBA00022989"/>
    </source>
</evidence>
<dbReference type="Gene3D" id="1.20.1250.20">
    <property type="entry name" value="MFS general substrate transporter like domains"/>
    <property type="match status" value="2"/>
</dbReference>